<evidence type="ECO:0000313" key="1">
    <source>
        <dbReference type="EMBL" id="KJW13850.1"/>
    </source>
</evidence>
<comment type="caution">
    <text evidence="1">The sequence shown here is derived from an EMBL/GenBank/DDBJ whole genome shotgun (WGS) entry which is preliminary data.</text>
</comment>
<dbReference type="STRING" id="216463.VC81_01345"/>
<reference evidence="1 2" key="1">
    <citation type="submission" date="2015-03" db="EMBL/GenBank/DDBJ databases">
        <authorList>
            <person name="Zheng J."/>
            <person name="Ganezle M."/>
        </authorList>
    </citation>
    <scope>NUCLEOTIDE SEQUENCE [LARGE SCALE GENOMIC DNA]</scope>
    <source>
        <strain evidence="1 2">LP38</strain>
    </source>
</reference>
<dbReference type="PATRIC" id="fig|216463.3.peg.2060"/>
<dbReference type="EMBL" id="JZCR01000003">
    <property type="protein sequence ID" value="KJW13850.1"/>
    <property type="molecule type" value="Genomic_DNA"/>
</dbReference>
<evidence type="ECO:0000313" key="2">
    <source>
        <dbReference type="Proteomes" id="UP000033491"/>
    </source>
</evidence>
<sequence length="89" mass="10393">MSILAPHLFFVHIFICVQTMMVEVVEMLYDFEMISVSKVFWQVDGKPDNREISATFTDCRLIKVFAVISRQIIVLAMFYIINELNRLSS</sequence>
<accession>A0A0F3RVD7</accession>
<gene>
    <name evidence="1" type="ORF">VC81_01345</name>
</gene>
<protein>
    <submittedName>
        <fullName evidence="1">Uncharacterized protein</fullName>
    </submittedName>
</protein>
<name>A0A0F3RVD7_9LACO</name>
<organism evidence="1 2">
    <name type="scientific">Levilactobacillus spicheri</name>
    <dbReference type="NCBI Taxonomy" id="216463"/>
    <lineage>
        <taxon>Bacteria</taxon>
        <taxon>Bacillati</taxon>
        <taxon>Bacillota</taxon>
        <taxon>Bacilli</taxon>
        <taxon>Lactobacillales</taxon>
        <taxon>Lactobacillaceae</taxon>
        <taxon>Levilactobacillus</taxon>
    </lineage>
</organism>
<dbReference type="Proteomes" id="UP000033491">
    <property type="component" value="Unassembled WGS sequence"/>
</dbReference>
<proteinExistence type="predicted"/>
<dbReference type="AlphaFoldDB" id="A0A0F3RVD7"/>